<sequence length="257" mass="29224">MRGLYRLLNWEFGRWLGFVALLCAGALLAPLYLLNAAAKDYNVFANHARYEDLYAASGCPLLFFLLVLLLCAYFLKTIYAGYWGGKSIYTYLTLPVRRESLYLSKLLVFLVSLLLLIVAQLLSIRLGYALVMDRASAYQEGKMIMHNGLFLAFVRSDFFRLLLPFHFSRLLSSVSMLLVIATGFYYGVLCERSRKYAGFVMVGTAGLVLYNVLVYRLNEASHYMASKSLYPSSLLLLALSGYFVWHSLRWIRRGAIA</sequence>
<evidence type="ECO:0000313" key="2">
    <source>
        <dbReference type="EMBL" id="MBB6672972.1"/>
    </source>
</evidence>
<dbReference type="EMBL" id="JACJVP010000032">
    <property type="protein sequence ID" value="MBB6672972.1"/>
    <property type="molecule type" value="Genomic_DNA"/>
</dbReference>
<keyword evidence="3" id="KW-1185">Reference proteome</keyword>
<protein>
    <submittedName>
        <fullName evidence="2">Uncharacterized protein</fullName>
    </submittedName>
</protein>
<reference evidence="2 3" key="1">
    <citation type="submission" date="2020-08" db="EMBL/GenBank/DDBJ databases">
        <title>Cohnella phylogeny.</title>
        <authorList>
            <person name="Dunlap C."/>
        </authorList>
    </citation>
    <scope>NUCLEOTIDE SEQUENCE [LARGE SCALE GENOMIC DNA]</scope>
    <source>
        <strain evidence="2 3">DSM 28246</strain>
    </source>
</reference>
<feature type="transmembrane region" description="Helical" evidence="1">
    <location>
        <begin position="53"/>
        <end position="75"/>
    </location>
</feature>
<feature type="transmembrane region" description="Helical" evidence="1">
    <location>
        <begin position="196"/>
        <end position="217"/>
    </location>
</feature>
<keyword evidence="1" id="KW-0472">Membrane</keyword>
<evidence type="ECO:0000256" key="1">
    <source>
        <dbReference type="SAM" id="Phobius"/>
    </source>
</evidence>
<organism evidence="2 3">
    <name type="scientific">Cohnella nanjingensis</name>
    <dbReference type="NCBI Taxonomy" id="1387779"/>
    <lineage>
        <taxon>Bacteria</taxon>
        <taxon>Bacillati</taxon>
        <taxon>Bacillota</taxon>
        <taxon>Bacilli</taxon>
        <taxon>Bacillales</taxon>
        <taxon>Paenibacillaceae</taxon>
        <taxon>Cohnella</taxon>
    </lineage>
</organism>
<dbReference type="AlphaFoldDB" id="A0A7X0RSN9"/>
<gene>
    <name evidence="2" type="ORF">H7C19_20025</name>
</gene>
<feature type="transmembrane region" description="Helical" evidence="1">
    <location>
        <begin position="12"/>
        <end position="33"/>
    </location>
</feature>
<feature type="transmembrane region" description="Helical" evidence="1">
    <location>
        <begin position="229"/>
        <end position="248"/>
    </location>
</feature>
<keyword evidence="1" id="KW-1133">Transmembrane helix</keyword>
<proteinExistence type="predicted"/>
<name>A0A7X0RSN9_9BACL</name>
<keyword evidence="1" id="KW-0812">Transmembrane</keyword>
<feature type="transmembrane region" description="Helical" evidence="1">
    <location>
        <begin position="169"/>
        <end position="189"/>
    </location>
</feature>
<dbReference type="Proteomes" id="UP000547209">
    <property type="component" value="Unassembled WGS sequence"/>
</dbReference>
<comment type="caution">
    <text evidence="2">The sequence shown here is derived from an EMBL/GenBank/DDBJ whole genome shotgun (WGS) entry which is preliminary data.</text>
</comment>
<evidence type="ECO:0000313" key="3">
    <source>
        <dbReference type="Proteomes" id="UP000547209"/>
    </source>
</evidence>
<accession>A0A7X0RSN9</accession>
<feature type="transmembrane region" description="Helical" evidence="1">
    <location>
        <begin position="106"/>
        <end position="131"/>
    </location>
</feature>